<reference evidence="4" key="1">
    <citation type="submission" date="2020-09" db="EMBL/GenBank/DDBJ databases">
        <title>Secondary metabolite and genome analysis of marine Streptomyces chumphonensis KK1-2T.</title>
        <authorList>
            <person name="Phongsopitanun W."/>
            <person name="Kanchanasin P."/>
            <person name="Pittayakhajonwut P."/>
            <person name="Suwanborirux K."/>
            <person name="Tanasupawat S."/>
        </authorList>
    </citation>
    <scope>NUCLEOTIDE SEQUENCE</scope>
    <source>
        <strain evidence="4">KK1-2</strain>
    </source>
</reference>
<sequence>MPESRQRQSPARRAPERDAQNRTDAEREASRRERPPRETMRSLPGFVQPYLTWITGVPLEGGKQLIPWSPVKAGLLGLVQMAGGITLGAFALHPFTAWSIPLLVLGWLFTSGGMRRLDVVVVHQTLHRMFSKSTRVNRVVGEIITTAFWRTPYDKNREEHLAHHAYPCSMKDSDTLYLLNTGMRPGMTRSQFRRYLWKALVSPRHHLLGFFGRVKGNFVGVAPRYRLWMSLGYAAATATFLVLTGWWVEWLVLWVVPVSVVFQNCTFLYTMTEHRWWLFGNQERLSRDKRDLLTFGRFCGEPVPDASLTGLRRAGAWSRWTFRMLVVHSSYRMFVLVGDTVQHDLHHVMPACDWANSPWIRADDQGNRPERYTEVWGSLADHLRAAGQVDDARTGLPEDTEPTPWKESVPVLTGVVPGGDGTSAGETR</sequence>
<feature type="compositionally biased region" description="Basic and acidic residues" evidence="1">
    <location>
        <begin position="13"/>
        <end position="40"/>
    </location>
</feature>
<keyword evidence="2" id="KW-1133">Transmembrane helix</keyword>
<keyword evidence="2" id="KW-0472">Membrane</keyword>
<feature type="transmembrane region" description="Helical" evidence="2">
    <location>
        <begin position="254"/>
        <end position="272"/>
    </location>
</feature>
<dbReference type="Proteomes" id="UP000632289">
    <property type="component" value="Unassembled WGS sequence"/>
</dbReference>
<evidence type="ECO:0000256" key="1">
    <source>
        <dbReference type="SAM" id="MobiDB-lite"/>
    </source>
</evidence>
<feature type="region of interest" description="Disordered" evidence="1">
    <location>
        <begin position="392"/>
        <end position="428"/>
    </location>
</feature>
<evidence type="ECO:0000313" key="4">
    <source>
        <dbReference type="EMBL" id="MBD3932030.1"/>
    </source>
</evidence>
<dbReference type="InterPro" id="IPR005804">
    <property type="entry name" value="FA_desaturase_dom"/>
</dbReference>
<evidence type="ECO:0000313" key="5">
    <source>
        <dbReference type="Proteomes" id="UP000632289"/>
    </source>
</evidence>
<organism evidence="4 5">
    <name type="scientific">Streptomyces chumphonensis</name>
    <dbReference type="NCBI Taxonomy" id="1214925"/>
    <lineage>
        <taxon>Bacteria</taxon>
        <taxon>Bacillati</taxon>
        <taxon>Actinomycetota</taxon>
        <taxon>Actinomycetes</taxon>
        <taxon>Kitasatosporales</taxon>
        <taxon>Streptomycetaceae</taxon>
        <taxon>Streptomyces</taxon>
    </lineage>
</organism>
<protein>
    <submittedName>
        <fullName evidence="4">Fatty acid desaturase</fullName>
    </submittedName>
</protein>
<dbReference type="RefSeq" id="WP_191209331.1">
    <property type="nucleotide sequence ID" value="NZ_BAABKL010000050.1"/>
</dbReference>
<comment type="caution">
    <text evidence="4">The sequence shown here is derived from an EMBL/GenBank/DDBJ whole genome shotgun (WGS) entry which is preliminary data.</text>
</comment>
<evidence type="ECO:0000256" key="2">
    <source>
        <dbReference type="SAM" id="Phobius"/>
    </source>
</evidence>
<dbReference type="EMBL" id="JACXYU010000004">
    <property type="protein sequence ID" value="MBD3932030.1"/>
    <property type="molecule type" value="Genomic_DNA"/>
</dbReference>
<dbReference type="Pfam" id="PF00487">
    <property type="entry name" value="FA_desaturase"/>
    <property type="match status" value="1"/>
</dbReference>
<accession>A0A927EZ29</accession>
<name>A0A927EZ29_9ACTN</name>
<feature type="region of interest" description="Disordered" evidence="1">
    <location>
        <begin position="1"/>
        <end position="42"/>
    </location>
</feature>
<feature type="domain" description="Fatty acid desaturase" evidence="3">
    <location>
        <begin position="103"/>
        <end position="373"/>
    </location>
</feature>
<feature type="transmembrane region" description="Helical" evidence="2">
    <location>
        <begin position="227"/>
        <end position="248"/>
    </location>
</feature>
<proteinExistence type="predicted"/>
<dbReference type="AlphaFoldDB" id="A0A927EZ29"/>
<gene>
    <name evidence="4" type="ORF">IF129_10735</name>
</gene>
<dbReference type="GO" id="GO:0006629">
    <property type="term" value="P:lipid metabolic process"/>
    <property type="evidence" value="ECO:0007669"/>
    <property type="project" value="InterPro"/>
</dbReference>
<feature type="transmembrane region" description="Helical" evidence="2">
    <location>
        <begin position="98"/>
        <end position="114"/>
    </location>
</feature>
<keyword evidence="2" id="KW-0812">Transmembrane</keyword>
<keyword evidence="5" id="KW-1185">Reference proteome</keyword>
<evidence type="ECO:0000259" key="3">
    <source>
        <dbReference type="Pfam" id="PF00487"/>
    </source>
</evidence>